<keyword evidence="4" id="KW-1185">Reference proteome</keyword>
<dbReference type="EMBL" id="FOOX01000003">
    <property type="protein sequence ID" value="SFG24951.1"/>
    <property type="molecule type" value="Genomic_DNA"/>
</dbReference>
<dbReference type="OrthoDB" id="9815602at2"/>
<dbReference type="InterPro" id="IPR015168">
    <property type="entry name" value="SsuA/THI5"/>
</dbReference>
<dbReference type="GO" id="GO:0009228">
    <property type="term" value="P:thiamine biosynthetic process"/>
    <property type="evidence" value="ECO:0007669"/>
    <property type="project" value="InterPro"/>
</dbReference>
<sequence>MVKKYAMVLLLALALLANAGCAAGNKEGAAVKEDAAAKAEPRDVTVMLDWVPNTNHTGLYVALDKGWYKEEGLNTRIVEPTEGGTTQLVATGKAQFGVSYQEDVTLARSSDVPVVSIATVIQHNTSGFASKKETGITRAKEMEGKRYGGWGSPTEEAMIKAVVEGDGGDFSKVEIFNIGTADFFTAIERDVDFAWIYYGWTGIEAEQRGIDLNFLELRKLDPALDYYTPVLITGEKLVAENPELVKKFMRATAKGYEYAAQHPDEAAQILLKYAPESDAKLVLASQEYLSPRYQDDAARWGEQKGEVWERYARWMYERKLLPQMIDTEKAYTNEFLPEK</sequence>
<reference evidence="4" key="1">
    <citation type="submission" date="2016-10" db="EMBL/GenBank/DDBJ databases">
        <authorList>
            <person name="Varghese N."/>
            <person name="Submissions S."/>
        </authorList>
    </citation>
    <scope>NUCLEOTIDE SEQUENCE [LARGE SCALE GENOMIC DNA]</scope>
    <source>
        <strain evidence="4">DSM 17038</strain>
    </source>
</reference>
<organism evidence="3 4">
    <name type="scientific">Desulfotruncus arcticus DSM 17038</name>
    <dbReference type="NCBI Taxonomy" id="1121424"/>
    <lineage>
        <taxon>Bacteria</taxon>
        <taxon>Bacillati</taxon>
        <taxon>Bacillota</taxon>
        <taxon>Clostridia</taxon>
        <taxon>Eubacteriales</taxon>
        <taxon>Desulfallaceae</taxon>
        <taxon>Desulfotruncus</taxon>
    </lineage>
</organism>
<name>A0A1I2QH98_9FIRM</name>
<dbReference type="InterPro" id="IPR027939">
    <property type="entry name" value="NMT1/THI5"/>
</dbReference>
<dbReference type="RefSeq" id="WP_092469562.1">
    <property type="nucleotide sequence ID" value="NZ_FOOX01000003.1"/>
</dbReference>
<evidence type="ECO:0000313" key="3">
    <source>
        <dbReference type="EMBL" id="SFG24951.1"/>
    </source>
</evidence>
<keyword evidence="1" id="KW-0732">Signal</keyword>
<evidence type="ECO:0000313" key="4">
    <source>
        <dbReference type="Proteomes" id="UP000199337"/>
    </source>
</evidence>
<evidence type="ECO:0000256" key="1">
    <source>
        <dbReference type="SAM" id="SignalP"/>
    </source>
</evidence>
<gene>
    <name evidence="3" type="ORF">SAMN05660649_01137</name>
</gene>
<feature type="domain" description="SsuA/THI5-like" evidence="2">
    <location>
        <begin position="53"/>
        <end position="266"/>
    </location>
</feature>
<dbReference type="Gene3D" id="3.40.190.10">
    <property type="entry name" value="Periplasmic binding protein-like II"/>
    <property type="match status" value="2"/>
</dbReference>
<dbReference type="STRING" id="341036.SAMN05660649_01137"/>
<proteinExistence type="predicted"/>
<dbReference type="Pfam" id="PF09084">
    <property type="entry name" value="NMT1"/>
    <property type="match status" value="1"/>
</dbReference>
<dbReference type="SUPFAM" id="SSF53850">
    <property type="entry name" value="Periplasmic binding protein-like II"/>
    <property type="match status" value="1"/>
</dbReference>
<feature type="signal peptide" evidence="1">
    <location>
        <begin position="1"/>
        <end position="19"/>
    </location>
</feature>
<dbReference type="PANTHER" id="PTHR31528:SF3">
    <property type="entry name" value="THIAMINE BIOSYNTHESIS PROTEIN HI_0357-RELATED"/>
    <property type="match status" value="1"/>
</dbReference>
<dbReference type="AlphaFoldDB" id="A0A1I2QH98"/>
<dbReference type="Proteomes" id="UP000199337">
    <property type="component" value="Unassembled WGS sequence"/>
</dbReference>
<dbReference type="PANTHER" id="PTHR31528">
    <property type="entry name" value="4-AMINO-5-HYDROXYMETHYL-2-METHYLPYRIMIDINE PHOSPHATE SYNTHASE THI11-RELATED"/>
    <property type="match status" value="1"/>
</dbReference>
<accession>A0A1I2QH98</accession>
<evidence type="ECO:0000259" key="2">
    <source>
        <dbReference type="Pfam" id="PF09084"/>
    </source>
</evidence>
<protein>
    <submittedName>
        <fullName evidence="3">ABC-type nitrate/sulfonate/bicarbonate transport system, substrate-binding protein</fullName>
    </submittedName>
</protein>
<feature type="chain" id="PRO_5039164340" evidence="1">
    <location>
        <begin position="20"/>
        <end position="339"/>
    </location>
</feature>